<name>A0ABX1BTY6_9ACTN</name>
<dbReference type="Gene3D" id="2.80.10.50">
    <property type="match status" value="3"/>
</dbReference>
<keyword evidence="2" id="KW-1133">Transmembrane helix</keyword>
<accession>A0ABX1BTY6</accession>
<feature type="compositionally biased region" description="Pro residues" evidence="1">
    <location>
        <begin position="148"/>
        <end position="162"/>
    </location>
</feature>
<feature type="compositionally biased region" description="Low complexity" evidence="1">
    <location>
        <begin position="127"/>
        <end position="147"/>
    </location>
</feature>
<feature type="compositionally biased region" description="Pro residues" evidence="1">
    <location>
        <begin position="12"/>
        <end position="22"/>
    </location>
</feature>
<evidence type="ECO:0000259" key="3">
    <source>
        <dbReference type="Pfam" id="PF05270"/>
    </source>
</evidence>
<evidence type="ECO:0000313" key="4">
    <source>
        <dbReference type="EMBL" id="NJP99687.1"/>
    </source>
</evidence>
<evidence type="ECO:0000313" key="5">
    <source>
        <dbReference type="Proteomes" id="UP000695264"/>
    </source>
</evidence>
<feature type="compositionally biased region" description="Pro residues" evidence="1">
    <location>
        <begin position="295"/>
        <end position="313"/>
    </location>
</feature>
<dbReference type="SUPFAM" id="SSF110221">
    <property type="entry name" value="AbfB domain"/>
    <property type="match status" value="2"/>
</dbReference>
<dbReference type="InterPro" id="IPR036195">
    <property type="entry name" value="AbfB_ABD_sf"/>
</dbReference>
<gene>
    <name evidence="4" type="ORF">HCK00_03800</name>
</gene>
<feature type="compositionally biased region" description="Low complexity" evidence="1">
    <location>
        <begin position="210"/>
        <end position="229"/>
    </location>
</feature>
<dbReference type="InterPro" id="IPR007934">
    <property type="entry name" value="AbfB_ABD"/>
</dbReference>
<keyword evidence="5" id="KW-1185">Reference proteome</keyword>
<reference evidence="4 5" key="1">
    <citation type="submission" date="2020-03" db="EMBL/GenBank/DDBJ databases">
        <title>WGS of actinomycetes isolated from Thailand.</title>
        <authorList>
            <person name="Thawai C."/>
        </authorList>
    </citation>
    <scope>NUCLEOTIDE SEQUENCE [LARGE SCALE GENOMIC DNA]</scope>
    <source>
        <strain evidence="4 5">PLAI 1-29</strain>
    </source>
</reference>
<dbReference type="EMBL" id="JAATEN010000002">
    <property type="protein sequence ID" value="NJP99687.1"/>
    <property type="molecule type" value="Genomic_DNA"/>
</dbReference>
<feature type="region of interest" description="Disordered" evidence="1">
    <location>
        <begin position="1"/>
        <end position="250"/>
    </location>
</feature>
<proteinExistence type="predicted"/>
<feature type="compositionally biased region" description="Basic residues" evidence="1">
    <location>
        <begin position="194"/>
        <end position="209"/>
    </location>
</feature>
<feature type="region of interest" description="Disordered" evidence="1">
    <location>
        <begin position="287"/>
        <end position="325"/>
    </location>
</feature>
<evidence type="ECO:0000256" key="1">
    <source>
        <dbReference type="SAM" id="MobiDB-lite"/>
    </source>
</evidence>
<comment type="caution">
    <text evidence="4">The sequence shown here is derived from an EMBL/GenBank/DDBJ whole genome shotgun (WGS) entry which is preliminary data.</text>
</comment>
<organism evidence="4 5">
    <name type="scientific">Streptomyces zingiberis</name>
    <dbReference type="NCBI Taxonomy" id="2053010"/>
    <lineage>
        <taxon>Bacteria</taxon>
        <taxon>Bacillati</taxon>
        <taxon>Actinomycetota</taxon>
        <taxon>Actinomycetes</taxon>
        <taxon>Kitasatosporales</taxon>
        <taxon>Streptomycetaceae</taxon>
        <taxon>Streptomyces</taxon>
    </lineage>
</organism>
<dbReference type="Proteomes" id="UP000695264">
    <property type="component" value="Unassembled WGS sequence"/>
</dbReference>
<keyword evidence="2" id="KW-0812">Transmembrane</keyword>
<sequence length="467" mass="48598">MAKDHRFDSDPGPDPTGFPPYPGAGDARPGGPFPTGEDTGFPPQAGDYPYTSGPFASAGARSDPYAGARAATDPFAGQAPADPFAGARAPADPFAGAETPADPFAGAQAPADPFAGAQAPADPFAGAQASSADPFASAPSRTDAFPADPFPSDPFPPDPFPAADPFSSMPAASGPFSTGPLVPMAPPAPAPEGRRRKPPRERRPGRSARRGGQASPPSPAEAFFAQAPEEPAEPSSPPPPPEDTGGTGSRLRRWPLNPVLFLATLLGLSLLATIWFFGMNDGSLLPDGDDGAAPRPTPSLPNAPQPSVPPSPTAPEGGGLPEPGAVAKRSFQAVNYPGRYLRHSDGRIRLSRIDAGDVPDDRRAAFNVLPGLSDDSCYSFKNDEGRYVRVDADSQVVLSALGDSQSFRRQATFCDRPGATADSVSFESQFLPDVFLRHRNFALKAETTDGSKLFRNDSSFRLVAPLG</sequence>
<protein>
    <recommendedName>
        <fullName evidence="3">Alpha-L-arabinofuranosidase B arabinose-binding domain-containing protein</fullName>
    </recommendedName>
</protein>
<feature type="domain" description="Alpha-L-arabinofuranosidase B arabinose-binding" evidence="3">
    <location>
        <begin position="330"/>
        <end position="461"/>
    </location>
</feature>
<keyword evidence="2" id="KW-0472">Membrane</keyword>
<dbReference type="Pfam" id="PF05270">
    <property type="entry name" value="AbfB"/>
    <property type="match status" value="1"/>
</dbReference>
<dbReference type="CDD" id="cd23399">
    <property type="entry name" value="beta-trefoil_ABD_ABFB"/>
    <property type="match status" value="1"/>
</dbReference>
<feature type="transmembrane region" description="Helical" evidence="2">
    <location>
        <begin position="259"/>
        <end position="278"/>
    </location>
</feature>
<dbReference type="RefSeq" id="WP_168100278.1">
    <property type="nucleotide sequence ID" value="NZ_JAATEN010000002.1"/>
</dbReference>
<evidence type="ECO:0000256" key="2">
    <source>
        <dbReference type="SAM" id="Phobius"/>
    </source>
</evidence>